<comment type="caution">
    <text evidence="1">The sequence shown here is derived from an EMBL/GenBank/DDBJ whole genome shotgun (WGS) entry which is preliminary data.</text>
</comment>
<reference evidence="1" key="1">
    <citation type="journal article" date="2024" name="Gigascience">
        <title>Chromosome-level genome of the poultry shaft louse Menopon gallinae provides insight into the host-switching and adaptive evolution of parasitic lice.</title>
        <authorList>
            <person name="Xu Y."/>
            <person name="Ma L."/>
            <person name="Liu S."/>
            <person name="Liang Y."/>
            <person name="Liu Q."/>
            <person name="He Z."/>
            <person name="Tian L."/>
            <person name="Duan Y."/>
            <person name="Cai W."/>
            <person name="Li H."/>
            <person name="Song F."/>
        </authorList>
    </citation>
    <scope>NUCLEOTIDE SEQUENCE</scope>
    <source>
        <strain evidence="1">Cailab_2023a</strain>
    </source>
</reference>
<accession>A0AAW2HT15</accession>
<dbReference type="PANTHER" id="PTHR20908">
    <property type="entry name" value="LD15586P"/>
    <property type="match status" value="1"/>
</dbReference>
<dbReference type="SUPFAM" id="SSF53474">
    <property type="entry name" value="alpha/beta-Hydrolases"/>
    <property type="match status" value="1"/>
</dbReference>
<gene>
    <name evidence="1" type="ORF">PYX00_005800</name>
</gene>
<dbReference type="PANTHER" id="PTHR20908:SF1">
    <property type="entry name" value="LD15586P"/>
    <property type="match status" value="1"/>
</dbReference>
<organism evidence="1">
    <name type="scientific">Menopon gallinae</name>
    <name type="common">poultry shaft louse</name>
    <dbReference type="NCBI Taxonomy" id="328185"/>
    <lineage>
        <taxon>Eukaryota</taxon>
        <taxon>Metazoa</taxon>
        <taxon>Ecdysozoa</taxon>
        <taxon>Arthropoda</taxon>
        <taxon>Hexapoda</taxon>
        <taxon>Insecta</taxon>
        <taxon>Pterygota</taxon>
        <taxon>Neoptera</taxon>
        <taxon>Paraneoptera</taxon>
        <taxon>Psocodea</taxon>
        <taxon>Troctomorpha</taxon>
        <taxon>Phthiraptera</taxon>
        <taxon>Amblycera</taxon>
        <taxon>Menoponidae</taxon>
        <taxon>Menopon</taxon>
    </lineage>
</organism>
<dbReference type="EMBL" id="JARGDH010000003">
    <property type="protein sequence ID" value="KAL0273023.1"/>
    <property type="molecule type" value="Genomic_DNA"/>
</dbReference>
<dbReference type="Pfam" id="PF05705">
    <property type="entry name" value="DUF829"/>
    <property type="match status" value="1"/>
</dbReference>
<evidence type="ECO:0000313" key="1">
    <source>
        <dbReference type="EMBL" id="KAL0273023.1"/>
    </source>
</evidence>
<name>A0AAW2HT15_9NEOP</name>
<dbReference type="GO" id="GO:0017171">
    <property type="term" value="F:serine hydrolase activity"/>
    <property type="evidence" value="ECO:0007669"/>
    <property type="project" value="TreeGrafter"/>
</dbReference>
<dbReference type="InterPro" id="IPR008547">
    <property type="entry name" value="DUF829_TMEM53"/>
</dbReference>
<dbReference type="AlphaFoldDB" id="A0AAW2HT15"/>
<protein>
    <submittedName>
        <fullName evidence="1">Uncharacterized protein</fullName>
    </submittedName>
</protein>
<proteinExistence type="predicted"/>
<sequence length="224" mass="25128">MIFAKSSAVKLIRMSVAHESLLTPVFKKVSSSMVRRRSTFTVTENLKFNSFDSIKFTGNRASIDKLRPLIVVLEYMNAKGKHIQKVADVYLDRGFDVLQVSLKPMQLLFPVKGSQVVAKDLADFLAVNQSFTPLVIHAFSVGAYLWGETIMHFSKDLKTYQPVIDRIKALIYDSPADIEALTTAFPASLFPNNAILRASFSSYIRYLLFTSQIKVSPFNILGHA</sequence>
<dbReference type="InterPro" id="IPR029058">
    <property type="entry name" value="AB_hydrolase_fold"/>
</dbReference>